<accession>A0ABN8A3R4</accession>
<dbReference type="EMBL" id="CAKJTI010000024">
    <property type="protein sequence ID" value="CAG9614239.1"/>
    <property type="molecule type" value="Genomic_DNA"/>
</dbReference>
<feature type="region of interest" description="Disordered" evidence="1">
    <location>
        <begin position="41"/>
        <end position="73"/>
    </location>
</feature>
<reference evidence="2 3" key="1">
    <citation type="submission" date="2021-10" db="EMBL/GenBank/DDBJ databases">
        <authorList>
            <person name="Criscuolo A."/>
        </authorList>
    </citation>
    <scope>NUCLEOTIDE SEQUENCE [LARGE SCALE GENOMIC DNA]</scope>
    <source>
        <strain evidence="3">CIP 111899</strain>
    </source>
</reference>
<sequence length="175" mass="18654">MENKQVDASAELDGQKTIVERSIHEKLKVVIVINNQFTNAPNTTQLASGAGRSSAEGKAKNEGMEGTQYESHENHKTCCAEEEIIIIINNQINYAGENDSNSSATQVASGGGTYSTSGTNSAIENSNTKQQISIGCSKDAIGLNKGMNSDQIGAHSKVFNSKQQFSDDGPKLFIP</sequence>
<comment type="caution">
    <text evidence="2">The sequence shown here is derived from an EMBL/GenBank/DDBJ whole genome shotgun (WGS) entry which is preliminary data.</text>
</comment>
<organism evidence="2 3">
    <name type="scientific">Bacillus rhizoplanae</name>
    <dbReference type="NCBI Taxonomy" id="2880966"/>
    <lineage>
        <taxon>Bacteria</taxon>
        <taxon>Bacillati</taxon>
        <taxon>Bacillota</taxon>
        <taxon>Bacilli</taxon>
        <taxon>Bacillales</taxon>
        <taxon>Bacillaceae</taxon>
        <taxon>Bacillus</taxon>
    </lineage>
</organism>
<evidence type="ECO:0000256" key="1">
    <source>
        <dbReference type="SAM" id="MobiDB-lite"/>
    </source>
</evidence>
<proteinExistence type="predicted"/>
<feature type="compositionally biased region" description="Polar residues" evidence="1">
    <location>
        <begin position="99"/>
        <end position="108"/>
    </location>
</feature>
<dbReference type="RefSeq" id="WP_230576211.1">
    <property type="nucleotide sequence ID" value="NZ_CAKJTI010000024.1"/>
</dbReference>
<evidence type="ECO:0000313" key="3">
    <source>
        <dbReference type="Proteomes" id="UP000789423"/>
    </source>
</evidence>
<dbReference type="Proteomes" id="UP000789423">
    <property type="component" value="Unassembled WGS sequence"/>
</dbReference>
<keyword evidence="3" id="KW-1185">Reference proteome</keyword>
<name>A0ABN8A3R4_9BACI</name>
<protein>
    <submittedName>
        <fullName evidence="2">Uncharacterized protein</fullName>
    </submittedName>
</protein>
<feature type="region of interest" description="Disordered" evidence="1">
    <location>
        <begin position="99"/>
        <end position="129"/>
    </location>
</feature>
<gene>
    <name evidence="2" type="ORF">BACCIP111899_03466</name>
</gene>
<evidence type="ECO:0000313" key="2">
    <source>
        <dbReference type="EMBL" id="CAG9614239.1"/>
    </source>
</evidence>